<evidence type="ECO:0000259" key="12">
    <source>
        <dbReference type="PROSITE" id="PS50929"/>
    </source>
</evidence>
<dbReference type="PROSITE" id="PS50929">
    <property type="entry name" value="ABC_TM1F"/>
    <property type="match status" value="2"/>
</dbReference>
<protein>
    <submittedName>
        <fullName evidence="13">ATP-binding cassette, sub-family C (CFTR/MRP), member 12</fullName>
    </submittedName>
</protein>
<keyword evidence="9 10" id="KW-0472">Membrane</keyword>
<evidence type="ECO:0000256" key="1">
    <source>
        <dbReference type="ARBA" id="ARBA00004127"/>
    </source>
</evidence>
<accession>A0A8D0D5X3</accession>
<name>A0A8D0D5X3_SANLU</name>
<dbReference type="InterPro" id="IPR036640">
    <property type="entry name" value="ABC1_TM_sf"/>
</dbReference>
<reference evidence="13" key="1">
    <citation type="submission" date="2025-08" db="UniProtKB">
        <authorList>
            <consortium name="Ensembl"/>
        </authorList>
    </citation>
    <scope>IDENTIFICATION</scope>
</reference>
<feature type="transmembrane region" description="Helical" evidence="10">
    <location>
        <begin position="131"/>
        <end position="149"/>
    </location>
</feature>
<feature type="transmembrane region" description="Helical" evidence="10">
    <location>
        <begin position="927"/>
        <end position="947"/>
    </location>
</feature>
<evidence type="ECO:0000256" key="3">
    <source>
        <dbReference type="ARBA" id="ARBA00022448"/>
    </source>
</evidence>
<dbReference type="GO" id="GO:0016887">
    <property type="term" value="F:ATP hydrolysis activity"/>
    <property type="evidence" value="ECO:0007669"/>
    <property type="project" value="InterPro"/>
</dbReference>
<evidence type="ECO:0000256" key="8">
    <source>
        <dbReference type="ARBA" id="ARBA00022989"/>
    </source>
</evidence>
<evidence type="ECO:0000313" key="13">
    <source>
        <dbReference type="Ensembl" id="ENSSLUP00000035697.1"/>
    </source>
</evidence>
<dbReference type="Proteomes" id="UP000694568">
    <property type="component" value="Unplaced"/>
</dbReference>
<proteinExistence type="inferred from homology"/>
<dbReference type="InterPro" id="IPR003439">
    <property type="entry name" value="ABC_transporter-like_ATP-bd"/>
</dbReference>
<dbReference type="FunFam" id="3.40.50.300:FF:000074">
    <property type="entry name" value="Multidrug resistance-associated protein 5 isoform 1"/>
    <property type="match status" value="1"/>
</dbReference>
<dbReference type="GO" id="GO:0140359">
    <property type="term" value="F:ABC-type transporter activity"/>
    <property type="evidence" value="ECO:0007669"/>
    <property type="project" value="InterPro"/>
</dbReference>
<dbReference type="PANTHER" id="PTHR24223:SF10">
    <property type="entry name" value="ATP-BINDING CASSETTE SUB-FAMILY C MEMBER 12"/>
    <property type="match status" value="1"/>
</dbReference>
<keyword evidence="3" id="KW-0813">Transport</keyword>
<feature type="domain" description="ABC transmembrane type-1" evidence="12">
    <location>
        <begin position="728"/>
        <end position="835"/>
    </location>
</feature>
<feature type="transmembrane region" description="Helical" evidence="10">
    <location>
        <begin position="102"/>
        <end position="125"/>
    </location>
</feature>
<comment type="similarity">
    <text evidence="2">Belongs to the ABC transporter superfamily. ABCC family. Conjugate transporter (TC 3.A.1.208) subfamily.</text>
</comment>
<organism evidence="13 14">
    <name type="scientific">Sander lucioperca</name>
    <name type="common">Pike-perch</name>
    <name type="synonym">Perca lucioperca</name>
    <dbReference type="NCBI Taxonomy" id="283035"/>
    <lineage>
        <taxon>Eukaryota</taxon>
        <taxon>Metazoa</taxon>
        <taxon>Chordata</taxon>
        <taxon>Craniata</taxon>
        <taxon>Vertebrata</taxon>
        <taxon>Euteleostomi</taxon>
        <taxon>Actinopterygii</taxon>
        <taxon>Neopterygii</taxon>
        <taxon>Teleostei</taxon>
        <taxon>Neoteleostei</taxon>
        <taxon>Acanthomorphata</taxon>
        <taxon>Eupercaria</taxon>
        <taxon>Perciformes</taxon>
        <taxon>Percoidei</taxon>
        <taxon>Percidae</taxon>
        <taxon>Luciopercinae</taxon>
        <taxon>Sander</taxon>
    </lineage>
</organism>
<dbReference type="CDD" id="cd03244">
    <property type="entry name" value="ABCC_MRP_domain2"/>
    <property type="match status" value="1"/>
</dbReference>
<dbReference type="SUPFAM" id="SSF90123">
    <property type="entry name" value="ABC transporter transmembrane region"/>
    <property type="match status" value="2"/>
</dbReference>
<feature type="transmembrane region" description="Helical" evidence="10">
    <location>
        <begin position="235"/>
        <end position="254"/>
    </location>
</feature>
<feature type="transmembrane region" description="Helical" evidence="10">
    <location>
        <begin position="725"/>
        <end position="749"/>
    </location>
</feature>
<dbReference type="Pfam" id="PF00664">
    <property type="entry name" value="ABC_membrane"/>
    <property type="match status" value="2"/>
</dbReference>
<dbReference type="Ensembl" id="ENSSLUT00000036800.1">
    <property type="protein sequence ID" value="ENSSLUP00000035697.1"/>
    <property type="gene ID" value="ENSSLUG00000015892.1"/>
</dbReference>
<evidence type="ECO:0000256" key="2">
    <source>
        <dbReference type="ARBA" id="ARBA00009726"/>
    </source>
</evidence>
<feature type="domain" description="ABC transporter" evidence="11">
    <location>
        <begin position="982"/>
        <end position="1216"/>
    </location>
</feature>
<dbReference type="Gene3D" id="3.40.50.300">
    <property type="entry name" value="P-loop containing nucleotide triphosphate hydrolases"/>
    <property type="match status" value="2"/>
</dbReference>
<dbReference type="InterPro" id="IPR003593">
    <property type="entry name" value="AAA+_ATPase"/>
</dbReference>
<sequence>MVRPLVIPTPGSELGSGCLVFRLNPLDAASFLSFSTMSWMTPVMWSMFRKQLDPSTLSPSPLDGADINGDRLQKLWEQEVRAVGLQKASLIRVLLRFQRNRLLLVVAISVVFMVGILVREIILYILKPESFSVWGGLGLCLGLAFMDLLRISSRTLFWAIGLRTGIRMKTGFCMLGFRKIITLRTHSEVSVGQMVNVLTSDSYKLFEAVRWCPTLLPSPLLLIMCAAYSCHILDYTALIGIFIFLVFIVLQFVSARLINRFQKKAGEITDSRVRSINEVLSCIKLIKMYVWEESFYKNVTDIRTLERRMLDKAALIQNFSATISPLVPIIAIMVTYTVHTWLGLPLSTIWLETLRDKEYLKSLSVCVCVLQRLLLTENTEPYINHSTSSPLAVVVMANATLSWTKPLHPPRHRGQGQPGVRSQRLLAVCGTVGNGKTSLICSLLEQLNLQHGSVSVQGSIAYAAQQAWIFYGTVRDNILMGEPLDHSRYNRVLSCCCLEDDLKILPHGDQTLLGEEGVNLSGGQKQRVSLARAVYSNRDIYLLDDPLSAVDAHVGKHIFEQCIKKELLGKSIILVTHQLQYLEFCDEVLVLKDGAVLETGSHVELMKAKGHYADIITTHLAEPAAIELISVVPQVNTCSFSPEGCSFVQLGSYYIINPDVYVNLSPLSPAGLCVSFFTLLSFMVLTANGTLGYWGLSYWLQQGDGTANMTSSERDNVSLNPDLHFYHLVCAAMLGSLLIICFIKCFCFVRVTLNAATTLHNKLLSNMSFFDTTPTGRILNCFSMCQNEVDSAVPFYLNIQLVFSLMAISSLIISVITFPYMLLPGCILVTVLIILKMEDISRSPCISLCTSIVKGLGTIHAYDKTHNYTEQFKSLSDINANHFLLFNYGLFWISNIMDTLYVIMTLIVALLVVFISNDVCSPPLKALSLNFILQVKMFYLILSLISVEARFISVERLLEYIMLEGQLKVDPVSEDWPQHGVITFLDYKMRYRQNLPVVLNGLQLHIRAGEKIGIVGRTGSGKSSLAVALFRLVEPTAGSILIDGVDITSISLSDLRTKLSIIPQDPMLFTGTVRYNLDPFNRHSDEEIWAALEKTYMKDTIYGLERKLQAELADNGGNFSVGQRQLISLSRALLRNSKIILLDEATASIDAETDALIQITIREAFRDSTVLTIAHRIHTVLQADRILVLNHGQVSPSETDGTDLTDVSVFVVLHWQTFLHSVAEEGLASPNCIPEWEKTCSGLLASL</sequence>
<dbReference type="AlphaFoldDB" id="A0A8D0D5X3"/>
<keyword evidence="6" id="KW-0547">Nucleotide-binding</keyword>
<dbReference type="PROSITE" id="PS50893">
    <property type="entry name" value="ABC_TRANSPORTER_2"/>
    <property type="match status" value="2"/>
</dbReference>
<evidence type="ECO:0000256" key="5">
    <source>
        <dbReference type="ARBA" id="ARBA00022737"/>
    </source>
</evidence>
<dbReference type="InterPro" id="IPR050173">
    <property type="entry name" value="ABC_transporter_C-like"/>
</dbReference>
<keyword evidence="4 10" id="KW-0812">Transmembrane</keyword>
<evidence type="ECO:0000256" key="10">
    <source>
        <dbReference type="SAM" id="Phobius"/>
    </source>
</evidence>
<dbReference type="GO" id="GO:0012505">
    <property type="term" value="C:endomembrane system"/>
    <property type="evidence" value="ECO:0007669"/>
    <property type="project" value="UniProtKB-SubCell"/>
</dbReference>
<dbReference type="InterPro" id="IPR027417">
    <property type="entry name" value="P-loop_NTPase"/>
</dbReference>
<dbReference type="GO" id="GO:0005524">
    <property type="term" value="F:ATP binding"/>
    <property type="evidence" value="ECO:0007669"/>
    <property type="project" value="UniProtKB-KW"/>
</dbReference>
<feature type="domain" description="ABC transporter" evidence="11">
    <location>
        <begin position="394"/>
        <end position="618"/>
    </location>
</feature>
<feature type="transmembrane region" description="Helical" evidence="10">
    <location>
        <begin position="672"/>
        <end position="696"/>
    </location>
</feature>
<evidence type="ECO:0000256" key="7">
    <source>
        <dbReference type="ARBA" id="ARBA00022840"/>
    </source>
</evidence>
<evidence type="ECO:0000256" key="6">
    <source>
        <dbReference type="ARBA" id="ARBA00022741"/>
    </source>
</evidence>
<feature type="domain" description="ABC transmembrane type-1" evidence="12">
    <location>
        <begin position="102"/>
        <end position="342"/>
    </location>
</feature>
<keyword evidence="7" id="KW-0067">ATP-binding</keyword>
<dbReference type="PROSITE" id="PS00211">
    <property type="entry name" value="ABC_TRANSPORTER_1"/>
    <property type="match status" value="2"/>
</dbReference>
<dbReference type="SUPFAM" id="SSF52540">
    <property type="entry name" value="P-loop containing nucleoside triphosphate hydrolases"/>
    <property type="match status" value="2"/>
</dbReference>
<evidence type="ECO:0000313" key="14">
    <source>
        <dbReference type="Proteomes" id="UP000694568"/>
    </source>
</evidence>
<dbReference type="SMART" id="SM00382">
    <property type="entry name" value="AAA"/>
    <property type="match status" value="2"/>
</dbReference>
<reference evidence="13" key="2">
    <citation type="submission" date="2025-09" db="UniProtKB">
        <authorList>
            <consortium name="Ensembl"/>
        </authorList>
    </citation>
    <scope>IDENTIFICATION</scope>
</reference>
<dbReference type="FunFam" id="3.40.50.300:FF:000997">
    <property type="entry name" value="Multidrug resistance-associated protein 1"/>
    <property type="match status" value="1"/>
</dbReference>
<dbReference type="Pfam" id="PF00005">
    <property type="entry name" value="ABC_tran"/>
    <property type="match status" value="2"/>
</dbReference>
<keyword evidence="14" id="KW-1185">Reference proteome</keyword>
<dbReference type="GO" id="GO:0016020">
    <property type="term" value="C:membrane"/>
    <property type="evidence" value="ECO:0007669"/>
    <property type="project" value="InterPro"/>
</dbReference>
<feature type="transmembrane region" description="Helical" evidence="10">
    <location>
        <begin position="890"/>
        <end position="915"/>
    </location>
</feature>
<dbReference type="CDD" id="cd03250">
    <property type="entry name" value="ABCC_MRP_domain1"/>
    <property type="match status" value="1"/>
</dbReference>
<dbReference type="InterPro" id="IPR017871">
    <property type="entry name" value="ABC_transporter-like_CS"/>
</dbReference>
<evidence type="ECO:0000256" key="9">
    <source>
        <dbReference type="ARBA" id="ARBA00023136"/>
    </source>
</evidence>
<dbReference type="GeneTree" id="ENSGT00940000159578"/>
<gene>
    <name evidence="13" type="primary">LOC116062382</name>
</gene>
<keyword evidence="5" id="KW-0677">Repeat</keyword>
<keyword evidence="8 10" id="KW-1133">Transmembrane helix</keyword>
<feature type="transmembrane region" description="Helical" evidence="10">
    <location>
        <begin position="818"/>
        <end position="835"/>
    </location>
</feature>
<dbReference type="PANTHER" id="PTHR24223">
    <property type="entry name" value="ATP-BINDING CASSETTE SUB-FAMILY C"/>
    <property type="match status" value="1"/>
</dbReference>
<comment type="subcellular location">
    <subcellularLocation>
        <location evidence="1">Endomembrane system</location>
        <topology evidence="1">Multi-pass membrane protein</topology>
    </subcellularLocation>
</comment>
<evidence type="ECO:0000256" key="4">
    <source>
        <dbReference type="ARBA" id="ARBA00022692"/>
    </source>
</evidence>
<dbReference type="InterPro" id="IPR011527">
    <property type="entry name" value="ABC1_TM_dom"/>
</dbReference>
<evidence type="ECO:0000259" key="11">
    <source>
        <dbReference type="PROSITE" id="PS50893"/>
    </source>
</evidence>
<dbReference type="Gene3D" id="1.20.1560.10">
    <property type="entry name" value="ABC transporter type 1, transmembrane domain"/>
    <property type="match status" value="2"/>
</dbReference>